<organism evidence="1 2">
    <name type="scientific">Colwellia maritima</name>
    <dbReference type="NCBI Taxonomy" id="2912588"/>
    <lineage>
        <taxon>Bacteria</taxon>
        <taxon>Pseudomonadati</taxon>
        <taxon>Pseudomonadota</taxon>
        <taxon>Gammaproteobacteria</taxon>
        <taxon>Alteromonadales</taxon>
        <taxon>Colwelliaceae</taxon>
        <taxon>Colwellia</taxon>
    </lineage>
</organism>
<reference evidence="1" key="1">
    <citation type="submission" date="2022-01" db="EMBL/GenBank/DDBJ databases">
        <title>Colwellia maritima, isolated from seawater.</title>
        <authorList>
            <person name="Kristyanto S."/>
            <person name="Jung J."/>
            <person name="Jeon C.O."/>
        </authorList>
    </citation>
    <scope>NUCLEOTIDE SEQUENCE</scope>
    <source>
        <strain evidence="1">MSW7</strain>
    </source>
</reference>
<proteinExistence type="predicted"/>
<gene>
    <name evidence="1" type="ORF">L3081_15060</name>
</gene>
<name>A0ABS9X2M1_9GAMM</name>
<protein>
    <submittedName>
        <fullName evidence="1">Uncharacterized protein</fullName>
    </submittedName>
</protein>
<keyword evidence="2" id="KW-1185">Reference proteome</keyword>
<evidence type="ECO:0000313" key="2">
    <source>
        <dbReference type="Proteomes" id="UP001139646"/>
    </source>
</evidence>
<dbReference type="Proteomes" id="UP001139646">
    <property type="component" value="Unassembled WGS sequence"/>
</dbReference>
<dbReference type="EMBL" id="JAKKSL010000002">
    <property type="protein sequence ID" value="MCI2284468.1"/>
    <property type="molecule type" value="Genomic_DNA"/>
</dbReference>
<comment type="caution">
    <text evidence="1">The sequence shown here is derived from an EMBL/GenBank/DDBJ whole genome shotgun (WGS) entry which is preliminary data.</text>
</comment>
<evidence type="ECO:0000313" key="1">
    <source>
        <dbReference type="EMBL" id="MCI2284468.1"/>
    </source>
</evidence>
<accession>A0ABS9X2M1</accession>
<dbReference type="RefSeq" id="WP_242286899.1">
    <property type="nucleotide sequence ID" value="NZ_JAKKSL010000002.1"/>
</dbReference>
<sequence>MIITAKNTQDQRPQTEDIQKYKTALWDNISSADKCGACHIEGNQAPYFASINNVNDAYAATSTLVDLASPQDSRLVEKVSGGHNCFG</sequence>